<feature type="region of interest" description="Disordered" evidence="1">
    <location>
        <begin position="1"/>
        <end position="22"/>
    </location>
</feature>
<evidence type="ECO:0000313" key="3">
    <source>
        <dbReference type="WBParaSite" id="PSU_v2.g6477.t1"/>
    </source>
</evidence>
<dbReference type="AlphaFoldDB" id="A0A914Z350"/>
<dbReference type="Proteomes" id="UP000887577">
    <property type="component" value="Unplaced"/>
</dbReference>
<proteinExistence type="predicted"/>
<evidence type="ECO:0000313" key="2">
    <source>
        <dbReference type="Proteomes" id="UP000887577"/>
    </source>
</evidence>
<reference evidence="3" key="1">
    <citation type="submission" date="2022-11" db="UniProtKB">
        <authorList>
            <consortium name="WormBaseParasite"/>
        </authorList>
    </citation>
    <scope>IDENTIFICATION</scope>
</reference>
<organism evidence="2 3">
    <name type="scientific">Panagrolaimus superbus</name>
    <dbReference type="NCBI Taxonomy" id="310955"/>
    <lineage>
        <taxon>Eukaryota</taxon>
        <taxon>Metazoa</taxon>
        <taxon>Ecdysozoa</taxon>
        <taxon>Nematoda</taxon>
        <taxon>Chromadorea</taxon>
        <taxon>Rhabditida</taxon>
        <taxon>Tylenchina</taxon>
        <taxon>Panagrolaimomorpha</taxon>
        <taxon>Panagrolaimoidea</taxon>
        <taxon>Panagrolaimidae</taxon>
        <taxon>Panagrolaimus</taxon>
    </lineage>
</organism>
<name>A0A914Z350_9BILA</name>
<feature type="region of interest" description="Disordered" evidence="1">
    <location>
        <begin position="60"/>
        <end position="88"/>
    </location>
</feature>
<accession>A0A914Z350</accession>
<feature type="compositionally biased region" description="Polar residues" evidence="1">
    <location>
        <begin position="1"/>
        <end position="10"/>
    </location>
</feature>
<protein>
    <submittedName>
        <fullName evidence="3">Uncharacterized protein</fullName>
    </submittedName>
</protein>
<evidence type="ECO:0000256" key="1">
    <source>
        <dbReference type="SAM" id="MobiDB-lite"/>
    </source>
</evidence>
<feature type="compositionally biased region" description="Basic and acidic residues" evidence="1">
    <location>
        <begin position="11"/>
        <end position="22"/>
    </location>
</feature>
<feature type="compositionally biased region" description="Polar residues" evidence="1">
    <location>
        <begin position="60"/>
        <end position="69"/>
    </location>
</feature>
<dbReference type="WBParaSite" id="PSU_v2.g6477.t1">
    <property type="protein sequence ID" value="PSU_v2.g6477.t1"/>
    <property type="gene ID" value="PSU_v2.g6477"/>
</dbReference>
<keyword evidence="2" id="KW-1185">Reference proteome</keyword>
<sequence>MQFKASQRLRNPNEEHLNFDKRADTLSLEQANRVSITAEQDILQQQQQQPQLNINESVTTITPPQSYHPPTSVDILQQPVHRSIGDQQ</sequence>